<sequence>KGKDHGSDLRFVPTRPAAEARTYPGSSGVHKEGGATSQHPCGRESPEVRFRGQAGVFQGVRRPGVCARERPAFGTESPGQPTNRGRGLPARRGPLALSPLTPVSSGRADVFQPGLWPVLLRSTACLGNMRAGGRSQGWEGGSSGRTLKVRCGGEAETRPPGRAPRTQGRGFPNPPQASALTSAPPGRARESACPPVGSTARPAAIRGAPRLQLL</sequence>
<accession>A0AAV7TF21</accession>
<protein>
    <submittedName>
        <fullName evidence="2">Uncharacterized protein</fullName>
    </submittedName>
</protein>
<proteinExistence type="predicted"/>
<feature type="region of interest" description="Disordered" evidence="1">
    <location>
        <begin position="133"/>
        <end position="214"/>
    </location>
</feature>
<keyword evidence="3" id="KW-1185">Reference proteome</keyword>
<evidence type="ECO:0000313" key="2">
    <source>
        <dbReference type="EMBL" id="KAJ1175159.1"/>
    </source>
</evidence>
<dbReference type="Proteomes" id="UP001066276">
    <property type="component" value="Chromosome 3_2"/>
</dbReference>
<name>A0AAV7TF21_PLEWA</name>
<feature type="region of interest" description="Disordered" evidence="1">
    <location>
        <begin position="1"/>
        <end position="101"/>
    </location>
</feature>
<gene>
    <name evidence="2" type="ORF">NDU88_000450</name>
</gene>
<reference evidence="2" key="1">
    <citation type="journal article" date="2022" name="bioRxiv">
        <title>Sequencing and chromosome-scale assembly of the giantPleurodeles waltlgenome.</title>
        <authorList>
            <person name="Brown T."/>
            <person name="Elewa A."/>
            <person name="Iarovenko S."/>
            <person name="Subramanian E."/>
            <person name="Araus A.J."/>
            <person name="Petzold A."/>
            <person name="Susuki M."/>
            <person name="Suzuki K.-i.T."/>
            <person name="Hayashi T."/>
            <person name="Toyoda A."/>
            <person name="Oliveira C."/>
            <person name="Osipova E."/>
            <person name="Leigh N.D."/>
            <person name="Simon A."/>
            <person name="Yun M.H."/>
        </authorList>
    </citation>
    <scope>NUCLEOTIDE SEQUENCE</scope>
    <source>
        <strain evidence="2">20211129_DDA</strain>
        <tissue evidence="2">Liver</tissue>
    </source>
</reference>
<evidence type="ECO:0000256" key="1">
    <source>
        <dbReference type="SAM" id="MobiDB-lite"/>
    </source>
</evidence>
<feature type="compositionally biased region" description="Gly residues" evidence="1">
    <location>
        <begin position="134"/>
        <end position="143"/>
    </location>
</feature>
<comment type="caution">
    <text evidence="2">The sequence shown here is derived from an EMBL/GenBank/DDBJ whole genome shotgun (WGS) entry which is preliminary data.</text>
</comment>
<dbReference type="AlphaFoldDB" id="A0AAV7TF21"/>
<feature type="compositionally biased region" description="Low complexity" evidence="1">
    <location>
        <begin position="84"/>
        <end position="97"/>
    </location>
</feature>
<dbReference type="EMBL" id="JANPWB010000006">
    <property type="protein sequence ID" value="KAJ1175159.1"/>
    <property type="molecule type" value="Genomic_DNA"/>
</dbReference>
<organism evidence="2 3">
    <name type="scientific">Pleurodeles waltl</name>
    <name type="common">Iberian ribbed newt</name>
    <dbReference type="NCBI Taxonomy" id="8319"/>
    <lineage>
        <taxon>Eukaryota</taxon>
        <taxon>Metazoa</taxon>
        <taxon>Chordata</taxon>
        <taxon>Craniata</taxon>
        <taxon>Vertebrata</taxon>
        <taxon>Euteleostomi</taxon>
        <taxon>Amphibia</taxon>
        <taxon>Batrachia</taxon>
        <taxon>Caudata</taxon>
        <taxon>Salamandroidea</taxon>
        <taxon>Salamandridae</taxon>
        <taxon>Pleurodelinae</taxon>
        <taxon>Pleurodeles</taxon>
    </lineage>
</organism>
<feature type="compositionally biased region" description="Basic and acidic residues" evidence="1">
    <location>
        <begin position="41"/>
        <end position="50"/>
    </location>
</feature>
<feature type="non-terminal residue" evidence="2">
    <location>
        <position position="1"/>
    </location>
</feature>
<evidence type="ECO:0000313" key="3">
    <source>
        <dbReference type="Proteomes" id="UP001066276"/>
    </source>
</evidence>